<comment type="caution">
    <text evidence="1">The sequence shown here is derived from an EMBL/GenBank/DDBJ whole genome shotgun (WGS) entry which is preliminary data.</text>
</comment>
<dbReference type="AlphaFoldDB" id="A0AAV7MJS4"/>
<name>A0AAV7MJS4_PLEWA</name>
<evidence type="ECO:0000313" key="1">
    <source>
        <dbReference type="EMBL" id="KAJ1104041.1"/>
    </source>
</evidence>
<gene>
    <name evidence="1" type="ORF">NDU88_001456</name>
</gene>
<sequence length="114" mass="13056">MGAPRWRLPLDCKTKLRCLCWRVTEATGAHRQIKRALAWEWRHIPPCIHRGPKEGRVKPGKRDIALVYKVRTGRSARRLGPVLCEQGVELDPVGMLTITLLLALSEIEWGAWPR</sequence>
<reference evidence="1" key="1">
    <citation type="journal article" date="2022" name="bioRxiv">
        <title>Sequencing and chromosome-scale assembly of the giantPleurodeles waltlgenome.</title>
        <authorList>
            <person name="Brown T."/>
            <person name="Elewa A."/>
            <person name="Iarovenko S."/>
            <person name="Subramanian E."/>
            <person name="Araus A.J."/>
            <person name="Petzold A."/>
            <person name="Susuki M."/>
            <person name="Suzuki K.-i.T."/>
            <person name="Hayashi T."/>
            <person name="Toyoda A."/>
            <person name="Oliveira C."/>
            <person name="Osipova E."/>
            <person name="Leigh N.D."/>
            <person name="Simon A."/>
            <person name="Yun M.H."/>
        </authorList>
    </citation>
    <scope>NUCLEOTIDE SEQUENCE</scope>
    <source>
        <strain evidence="1">20211129_DDA</strain>
        <tissue evidence="1">Liver</tissue>
    </source>
</reference>
<dbReference type="EMBL" id="JANPWB010000013">
    <property type="protein sequence ID" value="KAJ1104041.1"/>
    <property type="molecule type" value="Genomic_DNA"/>
</dbReference>
<proteinExistence type="predicted"/>
<protein>
    <submittedName>
        <fullName evidence="1">Uncharacterized protein</fullName>
    </submittedName>
</protein>
<evidence type="ECO:0000313" key="2">
    <source>
        <dbReference type="Proteomes" id="UP001066276"/>
    </source>
</evidence>
<dbReference type="Proteomes" id="UP001066276">
    <property type="component" value="Chromosome 9"/>
</dbReference>
<organism evidence="1 2">
    <name type="scientific">Pleurodeles waltl</name>
    <name type="common">Iberian ribbed newt</name>
    <dbReference type="NCBI Taxonomy" id="8319"/>
    <lineage>
        <taxon>Eukaryota</taxon>
        <taxon>Metazoa</taxon>
        <taxon>Chordata</taxon>
        <taxon>Craniata</taxon>
        <taxon>Vertebrata</taxon>
        <taxon>Euteleostomi</taxon>
        <taxon>Amphibia</taxon>
        <taxon>Batrachia</taxon>
        <taxon>Caudata</taxon>
        <taxon>Salamandroidea</taxon>
        <taxon>Salamandridae</taxon>
        <taxon>Pleurodelinae</taxon>
        <taxon>Pleurodeles</taxon>
    </lineage>
</organism>
<accession>A0AAV7MJS4</accession>
<keyword evidence="2" id="KW-1185">Reference proteome</keyword>